<proteinExistence type="predicted"/>
<evidence type="ECO:0000313" key="1">
    <source>
        <dbReference type="EMBL" id="SDI58046.1"/>
    </source>
</evidence>
<dbReference type="Proteomes" id="UP000198894">
    <property type="component" value="Unassembled WGS sequence"/>
</dbReference>
<accession>A0A1G8LQV2</accession>
<reference evidence="2" key="1">
    <citation type="submission" date="2016-10" db="EMBL/GenBank/DDBJ databases">
        <authorList>
            <person name="Varghese N."/>
            <person name="Submissions S."/>
        </authorList>
    </citation>
    <scope>NUCLEOTIDE SEQUENCE [LARGE SCALE GENOMIC DNA]</scope>
    <source>
        <strain evidence="2">CGMCC 1.11022</strain>
    </source>
</reference>
<dbReference type="EMBL" id="FNEE01000002">
    <property type="protein sequence ID" value="SDI58046.1"/>
    <property type="molecule type" value="Genomic_DNA"/>
</dbReference>
<sequence length="65" mass="7365">MRSDFAAARELLECAQNRLCGMDETSQRVSEALDLLIEEIAIAEFRKAPLTVVPFPRARPPRHAR</sequence>
<protein>
    <submittedName>
        <fullName evidence="1">Uncharacterized protein</fullName>
    </submittedName>
</protein>
<name>A0A1G8LQV2_9HYPH</name>
<keyword evidence="2" id="KW-1185">Reference proteome</keyword>
<organism evidence="1 2">
    <name type="scientific">Mesorhizobium muleiense</name>
    <dbReference type="NCBI Taxonomy" id="1004279"/>
    <lineage>
        <taxon>Bacteria</taxon>
        <taxon>Pseudomonadati</taxon>
        <taxon>Pseudomonadota</taxon>
        <taxon>Alphaproteobacteria</taxon>
        <taxon>Hyphomicrobiales</taxon>
        <taxon>Phyllobacteriaceae</taxon>
        <taxon>Mesorhizobium</taxon>
    </lineage>
</organism>
<gene>
    <name evidence="1" type="ORF">SAMN05428953_102324</name>
</gene>
<evidence type="ECO:0000313" key="2">
    <source>
        <dbReference type="Proteomes" id="UP000198894"/>
    </source>
</evidence>
<dbReference type="AlphaFoldDB" id="A0A1G8LQV2"/>